<organism evidence="5 6">
    <name type="scientific">Mortierella polycephala</name>
    <dbReference type="NCBI Taxonomy" id="41804"/>
    <lineage>
        <taxon>Eukaryota</taxon>
        <taxon>Fungi</taxon>
        <taxon>Fungi incertae sedis</taxon>
        <taxon>Mucoromycota</taxon>
        <taxon>Mortierellomycotina</taxon>
        <taxon>Mortierellomycetes</taxon>
        <taxon>Mortierellales</taxon>
        <taxon>Mortierellaceae</taxon>
        <taxon>Mortierella</taxon>
    </lineage>
</organism>
<proteinExistence type="predicted"/>
<evidence type="ECO:0000256" key="1">
    <source>
        <dbReference type="ARBA" id="ARBA00022441"/>
    </source>
</evidence>
<dbReference type="EMBL" id="JAAAJA010000079">
    <property type="protein sequence ID" value="KAG0263247.1"/>
    <property type="molecule type" value="Genomic_DNA"/>
</dbReference>
<dbReference type="PANTHER" id="PTHR46093">
    <property type="entry name" value="ACYL-COA-BINDING DOMAIN-CONTAINING PROTEIN 5"/>
    <property type="match status" value="1"/>
</dbReference>
<feature type="compositionally biased region" description="Pro residues" evidence="3">
    <location>
        <begin position="164"/>
        <end position="173"/>
    </location>
</feature>
<dbReference type="InterPro" id="IPR015915">
    <property type="entry name" value="Kelch-typ_b-propeller"/>
</dbReference>
<gene>
    <name evidence="5" type="ORF">BG011_009082</name>
</gene>
<dbReference type="CDD" id="cd12087">
    <property type="entry name" value="TM_EGFR-like"/>
    <property type="match status" value="1"/>
</dbReference>
<sequence>MGRMPPTALDLHSAAYAWSIKRKRMLLHGGLVDSKANSKLFEFDPNGKANDGWSDVTTTGDQPGSVFAHCMVPAYKGTKMVLFGGRRRIGQSSGSIYILDLETLSWKRGADVDPSQARYSMTCTAAGDSFVVFGGSSDTNSPKDDMLIYNLKTNQWTDQFYLNTPPPPPPPPTKTTTVATSTISTTASTSIIPSGSGPAPEPEPSGSGPVPEPEPSGSRPVPESEPSGSGPAPEPEPSGSESTPKHTNIAVVVGSVTAALMILSLLFFIYRRYASKKQDISSGQYDRGTYRDKKYKDTERIHSQESLEDRKDSQRRQDFPFEAHHLKIILICICFKNNNMYTRGILNGIQP</sequence>
<evidence type="ECO:0000256" key="3">
    <source>
        <dbReference type="SAM" id="MobiDB-lite"/>
    </source>
</evidence>
<feature type="region of interest" description="Disordered" evidence="3">
    <location>
        <begin position="280"/>
        <end position="314"/>
    </location>
</feature>
<accession>A0A9P6U6Z6</accession>
<feature type="region of interest" description="Disordered" evidence="3">
    <location>
        <begin position="159"/>
        <end position="244"/>
    </location>
</feature>
<evidence type="ECO:0000313" key="6">
    <source>
        <dbReference type="Proteomes" id="UP000726737"/>
    </source>
</evidence>
<dbReference type="OrthoDB" id="432528at2759"/>
<dbReference type="SUPFAM" id="SSF50965">
    <property type="entry name" value="Galactose oxidase, central domain"/>
    <property type="match status" value="1"/>
</dbReference>
<evidence type="ECO:0000256" key="2">
    <source>
        <dbReference type="ARBA" id="ARBA00022737"/>
    </source>
</evidence>
<protein>
    <recommendedName>
        <fullName evidence="7">Galactose oxidase</fullName>
    </recommendedName>
</protein>
<dbReference type="Gene3D" id="2.120.10.80">
    <property type="entry name" value="Kelch-type beta propeller"/>
    <property type="match status" value="1"/>
</dbReference>
<evidence type="ECO:0000256" key="4">
    <source>
        <dbReference type="SAM" id="Phobius"/>
    </source>
</evidence>
<keyword evidence="4" id="KW-0472">Membrane</keyword>
<keyword evidence="4" id="KW-1133">Transmembrane helix</keyword>
<keyword evidence="4" id="KW-0812">Transmembrane</keyword>
<evidence type="ECO:0000313" key="5">
    <source>
        <dbReference type="EMBL" id="KAG0263247.1"/>
    </source>
</evidence>
<dbReference type="AlphaFoldDB" id="A0A9P6U6Z6"/>
<name>A0A9P6U6Z6_9FUNG</name>
<dbReference type="Proteomes" id="UP000726737">
    <property type="component" value="Unassembled WGS sequence"/>
</dbReference>
<feature type="transmembrane region" description="Helical" evidence="4">
    <location>
        <begin position="249"/>
        <end position="270"/>
    </location>
</feature>
<keyword evidence="6" id="KW-1185">Reference proteome</keyword>
<keyword evidence="1" id="KW-0880">Kelch repeat</keyword>
<comment type="caution">
    <text evidence="5">The sequence shown here is derived from an EMBL/GenBank/DDBJ whole genome shotgun (WGS) entry which is preliminary data.</text>
</comment>
<dbReference type="InterPro" id="IPR011043">
    <property type="entry name" value="Gal_Oxase/kelch_b-propeller"/>
</dbReference>
<reference evidence="5" key="1">
    <citation type="journal article" date="2020" name="Fungal Divers.">
        <title>Resolving the Mortierellaceae phylogeny through synthesis of multi-gene phylogenetics and phylogenomics.</title>
        <authorList>
            <person name="Vandepol N."/>
            <person name="Liber J."/>
            <person name="Desiro A."/>
            <person name="Na H."/>
            <person name="Kennedy M."/>
            <person name="Barry K."/>
            <person name="Grigoriev I.V."/>
            <person name="Miller A.N."/>
            <person name="O'Donnell K."/>
            <person name="Stajich J.E."/>
            <person name="Bonito G."/>
        </authorList>
    </citation>
    <scope>NUCLEOTIDE SEQUENCE</scope>
    <source>
        <strain evidence="5">KOD948</strain>
    </source>
</reference>
<dbReference type="Pfam" id="PF24681">
    <property type="entry name" value="Kelch_KLHDC2_KLHL20_DRC7"/>
    <property type="match status" value="1"/>
</dbReference>
<feature type="compositionally biased region" description="Low complexity" evidence="3">
    <location>
        <begin position="174"/>
        <end position="242"/>
    </location>
</feature>
<feature type="compositionally biased region" description="Basic and acidic residues" evidence="3">
    <location>
        <begin position="288"/>
        <end position="314"/>
    </location>
</feature>
<dbReference type="PANTHER" id="PTHR46093:SF18">
    <property type="entry name" value="FIBRONECTIN TYPE-III DOMAIN-CONTAINING PROTEIN"/>
    <property type="match status" value="1"/>
</dbReference>
<evidence type="ECO:0008006" key="7">
    <source>
        <dbReference type="Google" id="ProtNLM"/>
    </source>
</evidence>
<keyword evidence="2" id="KW-0677">Repeat</keyword>